<dbReference type="OrthoDB" id="1728292at2759"/>
<dbReference type="EMBL" id="VAHF01000007">
    <property type="protein sequence ID" value="TXG57975.1"/>
    <property type="molecule type" value="Genomic_DNA"/>
</dbReference>
<dbReference type="Proteomes" id="UP000323000">
    <property type="component" value="Chromosome 7"/>
</dbReference>
<reference evidence="2" key="1">
    <citation type="journal article" date="2019" name="Gigascience">
        <title>De novo genome assembly of the endangered Acer yangbiense, a plant species with extremely small populations endemic to Yunnan Province, China.</title>
        <authorList>
            <person name="Yang J."/>
            <person name="Wariss H.M."/>
            <person name="Tao L."/>
            <person name="Zhang R."/>
            <person name="Yun Q."/>
            <person name="Hollingsworth P."/>
            <person name="Dao Z."/>
            <person name="Luo G."/>
            <person name="Guo H."/>
            <person name="Ma Y."/>
            <person name="Sun W."/>
        </authorList>
    </citation>
    <scope>NUCLEOTIDE SEQUENCE [LARGE SCALE GENOMIC DNA]</scope>
    <source>
        <strain evidence="2">cv. Malutang</strain>
    </source>
</reference>
<evidence type="ECO:0000313" key="2">
    <source>
        <dbReference type="Proteomes" id="UP000323000"/>
    </source>
</evidence>
<organism evidence="1 2">
    <name type="scientific">Acer yangbiense</name>
    <dbReference type="NCBI Taxonomy" id="1000413"/>
    <lineage>
        <taxon>Eukaryota</taxon>
        <taxon>Viridiplantae</taxon>
        <taxon>Streptophyta</taxon>
        <taxon>Embryophyta</taxon>
        <taxon>Tracheophyta</taxon>
        <taxon>Spermatophyta</taxon>
        <taxon>Magnoliopsida</taxon>
        <taxon>eudicotyledons</taxon>
        <taxon>Gunneridae</taxon>
        <taxon>Pentapetalae</taxon>
        <taxon>rosids</taxon>
        <taxon>malvids</taxon>
        <taxon>Sapindales</taxon>
        <taxon>Sapindaceae</taxon>
        <taxon>Hippocastanoideae</taxon>
        <taxon>Acereae</taxon>
        <taxon>Acer</taxon>
    </lineage>
</organism>
<accession>A0A5C7HMM8</accession>
<gene>
    <name evidence="1" type="ORF">EZV62_015804</name>
</gene>
<protein>
    <submittedName>
        <fullName evidence="1">Uncharacterized protein</fullName>
    </submittedName>
</protein>
<name>A0A5C7HMM8_9ROSI</name>
<comment type="caution">
    <text evidence="1">The sequence shown here is derived from an EMBL/GenBank/DDBJ whole genome shotgun (WGS) entry which is preliminary data.</text>
</comment>
<dbReference type="AlphaFoldDB" id="A0A5C7HMM8"/>
<proteinExistence type="predicted"/>
<sequence length="166" mass="18291">MTTQPTSPTSDLTALIGDALVVTTSTITRLAKGNPSSPDDNLMAILDNLQISATLVLDPINLGNFPPMAEALPLKIKQFINLTFYLLLTAFTSARCSGGSVLSQFPNSFSPLYFEVRQLREVMPTKHPCDLAYEFGDGLLDLHQLPTRLPNPKWELLKAYNLIRSI</sequence>
<evidence type="ECO:0000313" key="1">
    <source>
        <dbReference type="EMBL" id="TXG57975.1"/>
    </source>
</evidence>
<keyword evidence="2" id="KW-1185">Reference proteome</keyword>
<dbReference type="PANTHER" id="PTHR37201">
    <property type="entry name" value="WD REPEAT PROTEIN"/>
    <property type="match status" value="1"/>
</dbReference>
<dbReference type="PANTHER" id="PTHR37201:SF1">
    <property type="entry name" value="WD REPEAT PROTEIN"/>
    <property type="match status" value="1"/>
</dbReference>